<dbReference type="PANTHER" id="PTHR21733:SF9">
    <property type="entry name" value="IGGFC_BINDING DOMAIN-CONTAINING PROTEIN"/>
    <property type="match status" value="1"/>
</dbReference>
<keyword evidence="3" id="KW-1185">Reference proteome</keyword>
<dbReference type="eggNOG" id="ENOG502RVQD">
    <property type="taxonomic scope" value="Eukaryota"/>
</dbReference>
<keyword evidence="1" id="KW-0732">Signal</keyword>
<dbReference type="InParanoid" id="Q9TXK1"/>
<dbReference type="PhylomeDB" id="Q9TXK1"/>
<protein>
    <submittedName>
        <fullName evidence="2">CUB_2 domain-containing protein</fullName>
    </submittedName>
</protein>
<dbReference type="InterPro" id="IPR005071">
    <property type="entry name" value="Glycoprotein"/>
</dbReference>
<evidence type="ECO:0000313" key="2">
    <source>
        <dbReference type="EMBL" id="CCD71802.1"/>
    </source>
</evidence>
<sequence length="391" mass="43287">MLISISLLLTFCKLSLAQQVIPLNTLIGNNFENKIDVTPPFSLYVSAQMDSDFNLNNIYVKTMDNQIKSLKDLRHSRQHAESGPISPFQATSQTLITTNLSNGTLALMNGFIYVTTSKQSTDQSFRVYSVDNINTIKINGNVDGNCTIVFLNTDSRILPAHSSLFTKWQQPRDATVKMYKGYPTDVLEKNSTQIFSNPVLATGKLLYIPTVETFAVTLGIFYMKTTNDVYFQVDSRNIDFNGYSTQNYQTTGFFMKSKEVVGHNVTINCLRDTRFNGTTGANIMGYMPTKYGKVTVQTNDNTFADSFTVTPVDGILGGSVDKIGKNMTISSVDTDGGEFFVQYYVVQGEQISSTYAPGEPTPPTYESTTKGVKNSKLMLVVGILFLSILSL</sequence>
<evidence type="ECO:0000313" key="3">
    <source>
        <dbReference type="Proteomes" id="UP000001940"/>
    </source>
</evidence>
<feature type="signal peptide" evidence="1">
    <location>
        <begin position="1"/>
        <end position="17"/>
    </location>
</feature>
<keyword evidence="5" id="KW-1267">Proteomics identification</keyword>
<evidence type="ECO:0000256" key="1">
    <source>
        <dbReference type="SAM" id="SignalP"/>
    </source>
</evidence>
<reference evidence="2 3" key="1">
    <citation type="journal article" date="1998" name="Science">
        <title>Genome sequence of the nematode C. elegans: a platform for investigating biology.</title>
        <authorList>
            <consortium name="The C. elegans sequencing consortium"/>
            <person name="Sulson J.E."/>
            <person name="Waterston R."/>
        </authorList>
    </citation>
    <scope>NUCLEOTIDE SEQUENCE [LARGE SCALE GENOMIC DNA]</scope>
    <source>
        <strain evidence="2 3">Bristol N2</strain>
    </source>
</reference>
<dbReference type="AlphaFoldDB" id="Q9TXK1"/>
<dbReference type="PANTHER" id="PTHR21733">
    <property type="entry name" value="CUB_2 DOMAIN-CONTAINING PROTEIN-RELATED-RELATED"/>
    <property type="match status" value="1"/>
</dbReference>
<evidence type="ECO:0007829" key="5">
    <source>
        <dbReference type="PeptideAtlas" id="Q9TXK1"/>
    </source>
</evidence>
<dbReference type="EMBL" id="BX284605">
    <property type="protein sequence ID" value="CCD71802.1"/>
    <property type="molecule type" value="Genomic_DNA"/>
</dbReference>
<proteinExistence type="evidence at protein level"/>
<evidence type="ECO:0000313" key="4">
    <source>
        <dbReference type="WormBase" id="F54E2.1"/>
    </source>
</evidence>
<dbReference type="AGR" id="WB:WBGene00018823"/>
<accession>Q9TXK1</accession>
<dbReference type="Bgee" id="WBGene00018823">
    <property type="expression patterns" value="Expressed in larva and 3 other cell types or tissues"/>
</dbReference>
<dbReference type="UCSC" id="F54E2.1">
    <property type="organism name" value="c. elegans"/>
</dbReference>
<feature type="chain" id="PRO_5004333964" evidence="1">
    <location>
        <begin position="18"/>
        <end position="391"/>
    </location>
</feature>
<name>Q9TXK1_CAEEL</name>
<dbReference type="STRING" id="6239.F54E2.1.1"/>
<gene>
    <name evidence="2" type="ORF">CELE_F54E2.1</name>
    <name evidence="2 4" type="ORF">F54E2.1</name>
</gene>
<dbReference type="WormBase" id="F54E2.1">
    <property type="protein sequence ID" value="CE30806"/>
    <property type="gene ID" value="WBGene00018823"/>
</dbReference>
<dbReference type="HOGENOM" id="CLU_046187_0_0_1"/>
<dbReference type="PaxDb" id="6239-F54E2.1"/>
<dbReference type="FunCoup" id="Q9TXK1">
    <property type="interactions" value="1383"/>
</dbReference>
<dbReference type="GO" id="GO:0045121">
    <property type="term" value="C:membrane raft"/>
    <property type="evidence" value="ECO:0007005"/>
    <property type="project" value="WormBase"/>
</dbReference>
<dbReference type="OMA" id="EFFVQYY"/>
<dbReference type="KEGG" id="cel:CELE_F54E2.1"/>
<dbReference type="PeptideAtlas" id="Q9TXK1"/>
<dbReference type="Pfam" id="PF03409">
    <property type="entry name" value="Glycoprotein"/>
    <property type="match status" value="1"/>
</dbReference>
<dbReference type="RefSeq" id="NP_503761.2">
    <property type="nucleotide sequence ID" value="NM_071360.7"/>
</dbReference>
<dbReference type="Proteomes" id="UP000001940">
    <property type="component" value="Chromosome V"/>
</dbReference>
<dbReference type="CTD" id="178742"/>
<dbReference type="PIR" id="E88976">
    <property type="entry name" value="E88976"/>
</dbReference>
<organism evidence="2 3">
    <name type="scientific">Caenorhabditis elegans</name>
    <dbReference type="NCBI Taxonomy" id="6239"/>
    <lineage>
        <taxon>Eukaryota</taxon>
        <taxon>Metazoa</taxon>
        <taxon>Ecdysozoa</taxon>
        <taxon>Nematoda</taxon>
        <taxon>Chromadorea</taxon>
        <taxon>Rhabditida</taxon>
        <taxon>Rhabditina</taxon>
        <taxon>Rhabditomorpha</taxon>
        <taxon>Rhabditoidea</taxon>
        <taxon>Rhabditidae</taxon>
        <taxon>Peloderinae</taxon>
        <taxon>Caenorhabditis</taxon>
    </lineage>
</organism>
<dbReference type="GeneID" id="178742"/>
<dbReference type="OrthoDB" id="5835923at2759"/>